<evidence type="ECO:0000256" key="8">
    <source>
        <dbReference type="ARBA" id="ARBA00047833"/>
    </source>
</evidence>
<feature type="domain" description="Mur ligase central" evidence="11">
    <location>
        <begin position="113"/>
        <end position="298"/>
    </location>
</feature>
<dbReference type="UniPathway" id="UPA00219"/>
<dbReference type="SUPFAM" id="SSF53623">
    <property type="entry name" value="MurD-like peptide ligases, catalytic domain"/>
    <property type="match status" value="1"/>
</dbReference>
<reference evidence="12" key="1">
    <citation type="submission" date="2018-05" db="EMBL/GenBank/DDBJ databases">
        <authorList>
            <person name="Lanie J.A."/>
            <person name="Ng W.-L."/>
            <person name="Kazmierczak K.M."/>
            <person name="Andrzejewski T.M."/>
            <person name="Davidsen T.M."/>
            <person name="Wayne K.J."/>
            <person name="Tettelin H."/>
            <person name="Glass J.I."/>
            <person name="Rusch D."/>
            <person name="Podicherti R."/>
            <person name="Tsui H.-C.T."/>
            <person name="Winkler M.E."/>
        </authorList>
    </citation>
    <scope>NUCLEOTIDE SEQUENCE</scope>
</reference>
<evidence type="ECO:0000256" key="5">
    <source>
        <dbReference type="ARBA" id="ARBA00022598"/>
    </source>
</evidence>
<evidence type="ECO:0000313" key="12">
    <source>
        <dbReference type="EMBL" id="SVA97707.1"/>
    </source>
</evidence>
<keyword evidence="6" id="KW-0547">Nucleotide-binding</keyword>
<proteinExistence type="inferred from homology"/>
<dbReference type="GO" id="GO:0005737">
    <property type="term" value="C:cytoplasm"/>
    <property type="evidence" value="ECO:0007669"/>
    <property type="project" value="UniProtKB-SubCell"/>
</dbReference>
<dbReference type="Gene3D" id="3.40.50.720">
    <property type="entry name" value="NAD(P)-binding Rossmann-like Domain"/>
    <property type="match status" value="1"/>
</dbReference>
<dbReference type="GO" id="GO:0009252">
    <property type="term" value="P:peptidoglycan biosynthetic process"/>
    <property type="evidence" value="ECO:0007669"/>
    <property type="project" value="UniProtKB-UniPathway"/>
</dbReference>
<dbReference type="SUPFAM" id="SSF53244">
    <property type="entry name" value="MurD-like peptide ligases, peptide-binding domain"/>
    <property type="match status" value="1"/>
</dbReference>
<dbReference type="SUPFAM" id="SSF51984">
    <property type="entry name" value="MurCD N-terminal domain"/>
    <property type="match status" value="1"/>
</dbReference>
<dbReference type="Pfam" id="PF08245">
    <property type="entry name" value="Mur_ligase_M"/>
    <property type="match status" value="1"/>
</dbReference>
<dbReference type="InterPro" id="IPR013221">
    <property type="entry name" value="Mur_ligase_cen"/>
</dbReference>
<dbReference type="InterPro" id="IPR004101">
    <property type="entry name" value="Mur_ligase_C"/>
</dbReference>
<dbReference type="PANTHER" id="PTHR43445">
    <property type="entry name" value="UDP-N-ACETYLMURAMATE--L-ALANINE LIGASE-RELATED"/>
    <property type="match status" value="1"/>
</dbReference>
<comment type="pathway">
    <text evidence="2">Cell wall biogenesis; peptidoglycan biosynthesis.</text>
</comment>
<evidence type="ECO:0000256" key="6">
    <source>
        <dbReference type="ARBA" id="ARBA00022741"/>
    </source>
</evidence>
<evidence type="ECO:0000256" key="7">
    <source>
        <dbReference type="ARBA" id="ARBA00022840"/>
    </source>
</evidence>
<name>A0A382A9I3_9ZZZZ</name>
<evidence type="ECO:0000256" key="1">
    <source>
        <dbReference type="ARBA" id="ARBA00004496"/>
    </source>
</evidence>
<sequence length="467" mass="52623">MKINIASNEVIHFIGIGGIGMSGLALIMNNMGFTVQGSDLNNNKNTDRLIKLGIKIYFGHNPKNLDKATMVVVSSAIKKNNKELIASKNKKLSVVKRGEMLANVVALKKNIVITGSHGKTTTTSLIANILEEAELDPTIINGGIINSLKNNAHLGKGEWAVIESDESDGSFLNLPITYSIVTNLDREHLDYYKSFDRLKNCFRSFIEKTPSFGKSLICLDDNNLKNLIHKCKNNNFITYGFNKKSNYQILNVRKKPNCSIFDLRIKIAGTKIFKIKNIQVNLIGDHNVLNTTASIAIALNLGIKIHTIKKVLKNFSGIQRRFTKVFSVDKKDFYDDYAHHPTEIKAVIKSARQVYGNRKIICVFQPHRYSRVKLLRKEFALSFKSSDVVVLCPVYSAGEKIDHDFNQDHFSRFITKKSGTQVINIKSKNELKIFLKKNLFDNELVVCVGAGSISNWIREIGEELKWN</sequence>
<evidence type="ECO:0000259" key="9">
    <source>
        <dbReference type="Pfam" id="PF01225"/>
    </source>
</evidence>
<feature type="domain" description="Mur ligase C-terminal" evidence="10">
    <location>
        <begin position="320"/>
        <end position="451"/>
    </location>
</feature>
<dbReference type="InterPro" id="IPR000713">
    <property type="entry name" value="Mur_ligase_N"/>
</dbReference>
<dbReference type="Gene3D" id="3.90.190.20">
    <property type="entry name" value="Mur ligase, C-terminal domain"/>
    <property type="match status" value="1"/>
</dbReference>
<dbReference type="PANTHER" id="PTHR43445:SF3">
    <property type="entry name" value="UDP-N-ACETYLMURAMATE--L-ALANINE LIGASE"/>
    <property type="match status" value="1"/>
</dbReference>
<protein>
    <recommendedName>
        <fullName evidence="3">UDP-N-acetylmuramate--L-alanine ligase</fullName>
        <ecNumber evidence="3">6.3.2.8</ecNumber>
    </recommendedName>
</protein>
<comment type="subcellular location">
    <subcellularLocation>
        <location evidence="1">Cytoplasm</location>
    </subcellularLocation>
</comment>
<dbReference type="HAMAP" id="MF_00046">
    <property type="entry name" value="MurC"/>
    <property type="match status" value="1"/>
</dbReference>
<dbReference type="InterPro" id="IPR005758">
    <property type="entry name" value="UDP-N-AcMur_Ala_ligase_MurC"/>
</dbReference>
<gene>
    <name evidence="12" type="ORF">METZ01_LOCUS150561</name>
</gene>
<dbReference type="EC" id="6.3.2.8" evidence="3"/>
<dbReference type="Pfam" id="PF01225">
    <property type="entry name" value="Mur_ligase"/>
    <property type="match status" value="1"/>
</dbReference>
<accession>A0A382A9I3</accession>
<dbReference type="GO" id="GO:0008763">
    <property type="term" value="F:UDP-N-acetylmuramate-L-alanine ligase activity"/>
    <property type="evidence" value="ECO:0007669"/>
    <property type="project" value="UniProtKB-EC"/>
</dbReference>
<keyword evidence="5" id="KW-0436">Ligase</keyword>
<evidence type="ECO:0000256" key="3">
    <source>
        <dbReference type="ARBA" id="ARBA00012211"/>
    </source>
</evidence>
<comment type="catalytic activity">
    <reaction evidence="8">
        <text>UDP-N-acetyl-alpha-D-muramate + L-alanine + ATP = UDP-N-acetyl-alpha-D-muramoyl-L-alanine + ADP + phosphate + H(+)</text>
        <dbReference type="Rhea" id="RHEA:23372"/>
        <dbReference type="ChEBI" id="CHEBI:15378"/>
        <dbReference type="ChEBI" id="CHEBI:30616"/>
        <dbReference type="ChEBI" id="CHEBI:43474"/>
        <dbReference type="ChEBI" id="CHEBI:57972"/>
        <dbReference type="ChEBI" id="CHEBI:70757"/>
        <dbReference type="ChEBI" id="CHEBI:83898"/>
        <dbReference type="ChEBI" id="CHEBI:456216"/>
        <dbReference type="EC" id="6.3.2.8"/>
    </reaction>
</comment>
<dbReference type="InterPro" id="IPR036615">
    <property type="entry name" value="Mur_ligase_C_dom_sf"/>
</dbReference>
<evidence type="ECO:0000259" key="11">
    <source>
        <dbReference type="Pfam" id="PF08245"/>
    </source>
</evidence>
<dbReference type="Pfam" id="PF02875">
    <property type="entry name" value="Mur_ligase_C"/>
    <property type="match status" value="1"/>
</dbReference>
<dbReference type="Gene3D" id="3.40.1190.10">
    <property type="entry name" value="Mur-like, catalytic domain"/>
    <property type="match status" value="1"/>
</dbReference>
<organism evidence="12">
    <name type="scientific">marine metagenome</name>
    <dbReference type="NCBI Taxonomy" id="408172"/>
    <lineage>
        <taxon>unclassified sequences</taxon>
        <taxon>metagenomes</taxon>
        <taxon>ecological metagenomes</taxon>
    </lineage>
</organism>
<dbReference type="InterPro" id="IPR036565">
    <property type="entry name" value="Mur-like_cat_sf"/>
</dbReference>
<dbReference type="EMBL" id="UINC01024317">
    <property type="protein sequence ID" value="SVA97707.1"/>
    <property type="molecule type" value="Genomic_DNA"/>
</dbReference>
<dbReference type="GO" id="GO:0005524">
    <property type="term" value="F:ATP binding"/>
    <property type="evidence" value="ECO:0007669"/>
    <property type="project" value="UniProtKB-KW"/>
</dbReference>
<evidence type="ECO:0000256" key="4">
    <source>
        <dbReference type="ARBA" id="ARBA00022490"/>
    </source>
</evidence>
<evidence type="ECO:0000256" key="2">
    <source>
        <dbReference type="ARBA" id="ARBA00004752"/>
    </source>
</evidence>
<keyword evidence="4" id="KW-0963">Cytoplasm</keyword>
<evidence type="ECO:0000259" key="10">
    <source>
        <dbReference type="Pfam" id="PF02875"/>
    </source>
</evidence>
<dbReference type="AlphaFoldDB" id="A0A382A9I3"/>
<dbReference type="InterPro" id="IPR050061">
    <property type="entry name" value="MurCDEF_pg_biosynth"/>
</dbReference>
<feature type="domain" description="Mur ligase N-terminal catalytic" evidence="9">
    <location>
        <begin position="11"/>
        <end position="107"/>
    </location>
</feature>
<dbReference type="NCBIfam" id="TIGR01082">
    <property type="entry name" value="murC"/>
    <property type="match status" value="1"/>
</dbReference>
<keyword evidence="7" id="KW-0067">ATP-binding</keyword>